<evidence type="ECO:0000313" key="5">
    <source>
        <dbReference type="EMBL" id="PIO62264.1"/>
    </source>
</evidence>
<feature type="transmembrane region" description="Helical" evidence="4">
    <location>
        <begin position="265"/>
        <end position="290"/>
    </location>
</feature>
<feature type="transmembrane region" description="Helical" evidence="4">
    <location>
        <begin position="329"/>
        <end position="350"/>
    </location>
</feature>
<keyword evidence="4" id="KW-0812">Transmembrane</keyword>
<dbReference type="GO" id="GO:0007189">
    <property type="term" value="P:adenylate cyclase-activating G protein-coupled receptor signaling pathway"/>
    <property type="evidence" value="ECO:0007669"/>
    <property type="project" value="TreeGrafter"/>
</dbReference>
<feature type="region of interest" description="Disordered" evidence="3">
    <location>
        <begin position="109"/>
        <end position="147"/>
    </location>
</feature>
<dbReference type="Proteomes" id="UP000230423">
    <property type="component" value="Unassembled WGS sequence"/>
</dbReference>
<evidence type="ECO:0000256" key="4">
    <source>
        <dbReference type="SAM" id="Phobius"/>
    </source>
</evidence>
<dbReference type="OrthoDB" id="2107370at2759"/>
<dbReference type="AlphaFoldDB" id="A0A2G9TWA8"/>
<name>A0A2G9TWA8_TELCI</name>
<organism evidence="5 6">
    <name type="scientific">Teladorsagia circumcincta</name>
    <name type="common">Brown stomach worm</name>
    <name type="synonym">Ostertagia circumcincta</name>
    <dbReference type="NCBI Taxonomy" id="45464"/>
    <lineage>
        <taxon>Eukaryota</taxon>
        <taxon>Metazoa</taxon>
        <taxon>Ecdysozoa</taxon>
        <taxon>Nematoda</taxon>
        <taxon>Chromadorea</taxon>
        <taxon>Rhabditida</taxon>
        <taxon>Rhabditina</taxon>
        <taxon>Rhabditomorpha</taxon>
        <taxon>Strongyloidea</taxon>
        <taxon>Trichostrongylidae</taxon>
        <taxon>Teladorsagia</taxon>
    </lineage>
</organism>
<feature type="compositionally biased region" description="Polar residues" evidence="3">
    <location>
        <begin position="117"/>
        <end position="127"/>
    </location>
</feature>
<keyword evidence="1" id="KW-0547">Nucleotide-binding</keyword>
<dbReference type="PANTHER" id="PTHR45627">
    <property type="entry name" value="ADENYLATE CYCLASE TYPE 1"/>
    <property type="match status" value="1"/>
</dbReference>
<sequence>MISDYDRESLDQTKMNLLVRPIYVPKSFNECTTAHDIAIIEFEKPVSESIATPICIPQENMAIAKNLKFAGTGLTYPGTKSKADGSTYGYQVVDVKLVKVEKDRRISTTAPFGVDSNPETTNSYTEKNAQKNSSGSNSVKGSRSSGLQLSLQDGSDLCSVGGLDTAISHHHNAASLTRFDTDNKDFDQRLATVIGQGEAGGFEKGFWEHHDSLNRWTLKFNEKIVEDEYRAHFADSGDRHVPYKTPVALHQDVARREQIDQSTQYRYSGVFIDILVAALLLVVVSIAVFMSSSKIPLSFIVYFCLALTITWCANETSAGFFDTSFASSFFIWEMLLDVVLSIILVGFLNYQFEAAFRMSFYGDVQARRDTQRMQIVRDQADWLLNNVIPAHAVESLKTDTKYSNEFVVPFTFKLLQPN</sequence>
<feature type="transmembrane region" description="Helical" evidence="4">
    <location>
        <begin position="297"/>
        <end position="317"/>
    </location>
</feature>
<keyword evidence="4" id="KW-0472">Membrane</keyword>
<evidence type="ECO:0000313" key="6">
    <source>
        <dbReference type="Proteomes" id="UP000230423"/>
    </source>
</evidence>
<accession>A0A2G9TWA8</accession>
<reference evidence="5 6" key="1">
    <citation type="submission" date="2015-09" db="EMBL/GenBank/DDBJ databases">
        <title>Draft genome of the parasitic nematode Teladorsagia circumcincta isolate WARC Sus (inbred).</title>
        <authorList>
            <person name="Mitreva M."/>
        </authorList>
    </citation>
    <scope>NUCLEOTIDE SEQUENCE [LARGE SCALE GENOMIC DNA]</scope>
    <source>
        <strain evidence="5 6">S</strain>
    </source>
</reference>
<dbReference type="Gene3D" id="2.40.10.10">
    <property type="entry name" value="Trypsin-like serine proteases"/>
    <property type="match status" value="1"/>
</dbReference>
<proteinExistence type="predicted"/>
<dbReference type="InterPro" id="IPR009003">
    <property type="entry name" value="Peptidase_S1_PA"/>
</dbReference>
<dbReference type="InterPro" id="IPR043504">
    <property type="entry name" value="Peptidase_S1_PA_chymotrypsin"/>
</dbReference>
<evidence type="ECO:0000256" key="3">
    <source>
        <dbReference type="SAM" id="MobiDB-lite"/>
    </source>
</evidence>
<keyword evidence="6" id="KW-1185">Reference proteome</keyword>
<gene>
    <name evidence="5" type="ORF">TELCIR_16187</name>
</gene>
<dbReference type="PANTHER" id="PTHR45627:SF8">
    <property type="entry name" value="ADENYLATE CYCLASE TYPE 9"/>
    <property type="match status" value="1"/>
</dbReference>
<dbReference type="GO" id="GO:0005886">
    <property type="term" value="C:plasma membrane"/>
    <property type="evidence" value="ECO:0007669"/>
    <property type="project" value="TreeGrafter"/>
</dbReference>
<evidence type="ECO:0000256" key="2">
    <source>
        <dbReference type="ARBA" id="ARBA00023239"/>
    </source>
</evidence>
<dbReference type="SUPFAM" id="SSF50494">
    <property type="entry name" value="Trypsin-like serine proteases"/>
    <property type="match status" value="1"/>
</dbReference>
<dbReference type="EMBL" id="KZ352328">
    <property type="protein sequence ID" value="PIO62264.1"/>
    <property type="molecule type" value="Genomic_DNA"/>
</dbReference>
<evidence type="ECO:0000256" key="1">
    <source>
        <dbReference type="ARBA" id="ARBA00022741"/>
    </source>
</evidence>
<protein>
    <submittedName>
        <fullName evidence="5">Uncharacterized protein</fullName>
    </submittedName>
</protein>
<dbReference type="GO" id="GO:0004016">
    <property type="term" value="F:adenylate cyclase activity"/>
    <property type="evidence" value="ECO:0007669"/>
    <property type="project" value="TreeGrafter"/>
</dbReference>
<keyword evidence="2" id="KW-0456">Lyase</keyword>
<dbReference type="GO" id="GO:0000166">
    <property type="term" value="F:nucleotide binding"/>
    <property type="evidence" value="ECO:0007669"/>
    <property type="project" value="UniProtKB-KW"/>
</dbReference>
<keyword evidence="4" id="KW-1133">Transmembrane helix</keyword>
<feature type="compositionally biased region" description="Low complexity" evidence="3">
    <location>
        <begin position="131"/>
        <end position="147"/>
    </location>
</feature>